<dbReference type="OMA" id="GIESWNW"/>
<feature type="transmembrane region" description="Helical" evidence="2">
    <location>
        <begin position="116"/>
        <end position="136"/>
    </location>
</feature>
<protein>
    <submittedName>
        <fullName evidence="4">Uncharacterized protein</fullName>
    </submittedName>
</protein>
<dbReference type="Proteomes" id="UP000072874">
    <property type="component" value="Chromosome 13"/>
</dbReference>
<dbReference type="GeneID" id="3800333"/>
<evidence type="ECO:0000256" key="1">
    <source>
        <dbReference type="SAM" id="MobiDB-lite"/>
    </source>
</evidence>
<keyword evidence="2" id="KW-0472">Membrane</keyword>
<feature type="compositionally biased region" description="Polar residues" evidence="1">
    <location>
        <begin position="38"/>
        <end position="48"/>
    </location>
</feature>
<dbReference type="VEuPathDB" id="PlasmoDB:PY07292"/>
<dbReference type="VEuPathDB" id="PlasmoDB:Py17XNL_001303332"/>
<dbReference type="VEuPathDB" id="PlasmoDB:PY17X_1348200"/>
<accession>A0A078KLD7</accession>
<gene>
    <name evidence="4" type="ORF">PY17X_1348200</name>
    <name evidence="3" type="ORF">PYYM_1345200</name>
</gene>
<sequence length="320" mass="37391">MAVKNKMHINELNSTFFKENYKIKKNVTEVELMETIENLSDDSTSNNESYDDNSNKKITEKTNEKLKKINNKNKSDEIKERNIYYSNIPQIYETYESNIKDEFQMANNNENQETSIISNIIAVLYIIIAVVILLHMHLNEDHIIIKTISTLKLKYVDLIKSVPIFSNLMNTVTITNTKIDIFLDLLKDKSTITKPYVESLKELNTEFSVLFIVLILLFFTATFILHIMHSIMTMKMVKDNLEKGSIIYVTNRMTMEEYDDKTFTYSELAKLHDDKDYISLKNKRAGEGIESWNWQIRKVNNKNNDKDICSDIELSDGEEN</sequence>
<dbReference type="VEuPathDB" id="PlasmoDB:PYYM_1345200"/>
<reference evidence="3" key="3">
    <citation type="submission" date="2014-05" db="EMBL/GenBank/DDBJ databases">
        <authorList>
            <person name="Aslett A.Martin."/>
            <person name="De Silva Nishadi"/>
        </authorList>
    </citation>
    <scope>NUCLEOTIDE SEQUENCE</scope>
    <source>
        <strain evidence="3">YM</strain>
    </source>
</reference>
<reference evidence="4" key="2">
    <citation type="submission" date="2014-05" db="EMBL/GenBank/DDBJ databases">
        <authorList>
            <person name="Aslett M.A."/>
            <person name="De Silva N."/>
        </authorList>
    </citation>
    <scope>NUCLEOTIDE SEQUENCE</scope>
    <source>
        <strain evidence="4">17X</strain>
    </source>
</reference>
<evidence type="ECO:0000313" key="6">
    <source>
        <dbReference type="Proteomes" id="UP000072904"/>
    </source>
</evidence>
<keyword evidence="2" id="KW-1133">Transmembrane helix</keyword>
<dbReference type="EMBL" id="LM993667">
    <property type="protein sequence ID" value="VTZ80860.1"/>
    <property type="molecule type" value="Genomic_DNA"/>
</dbReference>
<feature type="transmembrane region" description="Helical" evidence="2">
    <location>
        <begin position="207"/>
        <end position="228"/>
    </location>
</feature>
<dbReference type="KEGG" id="pyo:PY17X_1348200"/>
<reference evidence="4" key="4">
    <citation type="submission" date="2019-05" db="EMBL/GenBank/DDBJ databases">
        <authorList>
            <consortium name="Pathogen Informatics"/>
        </authorList>
    </citation>
    <scope>NUCLEOTIDE SEQUENCE</scope>
    <source>
        <strain evidence="4">17X</strain>
    </source>
</reference>
<evidence type="ECO:0000313" key="3">
    <source>
        <dbReference type="EMBL" id="CDU20102.1"/>
    </source>
</evidence>
<proteinExistence type="predicted"/>
<evidence type="ECO:0000256" key="2">
    <source>
        <dbReference type="SAM" id="Phobius"/>
    </source>
</evidence>
<dbReference type="AlphaFoldDB" id="A0A078KLD7"/>
<dbReference type="OrthoDB" id="385537at2759"/>
<reference evidence="5 6" key="1">
    <citation type="journal article" date="2014" name="BMC Biol.">
        <title>A comprehensive evaluation of rodent malaria parasite genomes and gene expression.</title>
        <authorList>
            <person name="Otto T.D."/>
            <person name="Bohme U."/>
            <person name="Jackson A.P."/>
            <person name="Hunt M."/>
            <person name="Franke-Fayard B."/>
            <person name="Hoeijmakers W.A."/>
            <person name="Religa A.A."/>
            <person name="Robertson L."/>
            <person name="Sanders M."/>
            <person name="Ogun S.A."/>
            <person name="Cunningham D."/>
            <person name="Erhart A."/>
            <person name="Billker O."/>
            <person name="Khan S.M."/>
            <person name="Stunnenberg H.G."/>
            <person name="Langhorne J."/>
            <person name="Holder A.A."/>
            <person name="Waters A.P."/>
            <person name="Newbold C.I."/>
            <person name="Pain A."/>
            <person name="Berriman M."/>
            <person name="Janse C.J."/>
        </authorList>
    </citation>
    <scope>NUCLEOTIDE SEQUENCE [LARGE SCALE GENOMIC DNA]</scope>
    <source>
        <strain evidence="4 5">17X</strain>
        <strain evidence="3 6">YM</strain>
    </source>
</reference>
<feature type="region of interest" description="Disordered" evidence="1">
    <location>
        <begin position="38"/>
        <end position="61"/>
    </location>
</feature>
<organism evidence="4 5">
    <name type="scientific">Plasmodium yoelii</name>
    <dbReference type="NCBI Taxonomy" id="5861"/>
    <lineage>
        <taxon>Eukaryota</taxon>
        <taxon>Sar</taxon>
        <taxon>Alveolata</taxon>
        <taxon>Apicomplexa</taxon>
        <taxon>Aconoidasida</taxon>
        <taxon>Haemosporida</taxon>
        <taxon>Plasmodiidae</taxon>
        <taxon>Plasmodium</taxon>
        <taxon>Plasmodium (Vinckeia)</taxon>
    </lineage>
</organism>
<dbReference type="Proteomes" id="UP000072904">
    <property type="component" value="Chromosome 13"/>
</dbReference>
<dbReference type="EMBL" id="LK934641">
    <property type="protein sequence ID" value="CDU20102.1"/>
    <property type="molecule type" value="Genomic_DNA"/>
</dbReference>
<dbReference type="RefSeq" id="XP_728124.1">
    <property type="nucleotide sequence ID" value="XM_723031.1"/>
</dbReference>
<evidence type="ECO:0000313" key="5">
    <source>
        <dbReference type="Proteomes" id="UP000072874"/>
    </source>
</evidence>
<keyword evidence="2" id="KW-0812">Transmembrane</keyword>
<evidence type="ECO:0000313" key="4">
    <source>
        <dbReference type="EMBL" id="VTZ80860.1"/>
    </source>
</evidence>
<name>A0A078KLD7_PLAYE</name>